<protein>
    <submittedName>
        <fullName evidence="1">Uncharacterized protein</fullName>
    </submittedName>
</protein>
<dbReference type="AlphaFoldDB" id="A0A317YJV6"/>
<gene>
    <name evidence="1" type="ORF">Zm00014a_001077</name>
</gene>
<accession>A0A317YJV6</accession>
<feature type="non-terminal residue" evidence="1">
    <location>
        <position position="1"/>
    </location>
</feature>
<dbReference type="EMBL" id="NCVQ01000001">
    <property type="protein sequence ID" value="PWZ57942.1"/>
    <property type="molecule type" value="Genomic_DNA"/>
</dbReference>
<name>A0A317YJV6_MAIZE</name>
<organism evidence="1">
    <name type="scientific">Zea mays</name>
    <name type="common">Maize</name>
    <dbReference type="NCBI Taxonomy" id="4577"/>
    <lineage>
        <taxon>Eukaryota</taxon>
        <taxon>Viridiplantae</taxon>
        <taxon>Streptophyta</taxon>
        <taxon>Embryophyta</taxon>
        <taxon>Tracheophyta</taxon>
        <taxon>Spermatophyta</taxon>
        <taxon>Magnoliopsida</taxon>
        <taxon>Liliopsida</taxon>
        <taxon>Poales</taxon>
        <taxon>Poaceae</taxon>
        <taxon>PACMAD clade</taxon>
        <taxon>Panicoideae</taxon>
        <taxon>Andropogonodae</taxon>
        <taxon>Andropogoneae</taxon>
        <taxon>Tripsacinae</taxon>
        <taxon>Zea</taxon>
    </lineage>
</organism>
<evidence type="ECO:0000313" key="1">
    <source>
        <dbReference type="EMBL" id="PWZ57942.1"/>
    </source>
</evidence>
<sequence>LLYKLKFHLEFPRIEWKILIIPK</sequence>
<comment type="caution">
    <text evidence="1">The sequence shown here is derived from an EMBL/GenBank/DDBJ whole genome shotgun (WGS) entry which is preliminary data.</text>
</comment>
<dbReference type="Proteomes" id="UP000251960">
    <property type="component" value="Chromosome 1"/>
</dbReference>
<proteinExistence type="predicted"/>
<reference evidence="1" key="1">
    <citation type="journal article" date="2018" name="Nat. Genet.">
        <title>Extensive intraspecific gene order and gene structural variations between Mo17 and other maize genomes.</title>
        <authorList>
            <person name="Sun S."/>
            <person name="Zhou Y."/>
            <person name="Chen J."/>
            <person name="Shi J."/>
            <person name="Zhao H."/>
            <person name="Zhao H."/>
            <person name="Song W."/>
            <person name="Zhang M."/>
            <person name="Cui Y."/>
            <person name="Dong X."/>
            <person name="Liu H."/>
            <person name="Ma X."/>
            <person name="Jiao Y."/>
            <person name="Wang B."/>
            <person name="Wei X."/>
            <person name="Stein J.C."/>
            <person name="Glaubitz J.C."/>
            <person name="Lu F."/>
            <person name="Yu G."/>
            <person name="Liang C."/>
            <person name="Fengler K."/>
            <person name="Li B."/>
            <person name="Rafalski A."/>
            <person name="Schnable P.S."/>
            <person name="Ware D.H."/>
            <person name="Buckler E.S."/>
            <person name="Lai J."/>
        </authorList>
    </citation>
    <scope>NUCLEOTIDE SEQUENCE [LARGE SCALE GENOMIC DNA]</scope>
    <source>
        <tissue evidence="1">Seedling</tissue>
    </source>
</reference>